<dbReference type="Proteomes" id="UP001276150">
    <property type="component" value="Unassembled WGS sequence"/>
</dbReference>
<dbReference type="RefSeq" id="WP_317639133.1">
    <property type="nucleotide sequence ID" value="NZ_JAPMIV010000004.1"/>
</dbReference>
<dbReference type="InterPro" id="IPR004360">
    <property type="entry name" value="Glyas_Fos-R_dOase_dom"/>
</dbReference>
<dbReference type="Pfam" id="PF00903">
    <property type="entry name" value="Glyoxalase"/>
    <property type="match status" value="1"/>
</dbReference>
<gene>
    <name evidence="3" type="ORF">ORD21_04300</name>
</gene>
<proteinExistence type="predicted"/>
<feature type="domain" description="VOC" evidence="2">
    <location>
        <begin position="1"/>
        <end position="123"/>
    </location>
</feature>
<organism evidence="3 4">
    <name type="scientific">Deinococcus arenicola</name>
    <dbReference type="NCBI Taxonomy" id="2994950"/>
    <lineage>
        <taxon>Bacteria</taxon>
        <taxon>Thermotogati</taxon>
        <taxon>Deinococcota</taxon>
        <taxon>Deinococci</taxon>
        <taxon>Deinococcales</taxon>
        <taxon>Deinococcaceae</taxon>
        <taxon>Deinococcus</taxon>
    </lineage>
</organism>
<accession>A0ABU4DN05</accession>
<dbReference type="PANTHER" id="PTHR43048:SF5">
    <property type="entry name" value="BLR5325 PROTEIN"/>
    <property type="match status" value="1"/>
</dbReference>
<dbReference type="PANTHER" id="PTHR43048">
    <property type="entry name" value="METHYLMALONYL-COA EPIMERASE"/>
    <property type="match status" value="1"/>
</dbReference>
<sequence length="133" mass="14339">MLKHVSFVTADLDATLAFYGRLGGVTEKNIITPEGHRRGVLRLSNAQGDGSRLQFFQVQGETPHPHPHWAEHVALHVTGLRTLLPALRAAGVTISRDLTPSPSGRDMAFVLDPDGRQVELLEAGAESAGKQVT</sequence>
<reference evidence="3 4" key="1">
    <citation type="submission" date="2022-11" db="EMBL/GenBank/DDBJ databases">
        <title>Deinococcus ZS9-10, Low Temperature and Draught-tolerating, UV-resistant Bacteria from Continental Antarctica.</title>
        <authorList>
            <person name="Cheng L."/>
        </authorList>
    </citation>
    <scope>NUCLEOTIDE SEQUENCE [LARGE SCALE GENOMIC DNA]</scope>
    <source>
        <strain evidence="3 4">ZS9-10</strain>
    </source>
</reference>
<dbReference type="InterPro" id="IPR029068">
    <property type="entry name" value="Glyas_Bleomycin-R_OHBP_Dase"/>
</dbReference>
<evidence type="ECO:0000256" key="1">
    <source>
        <dbReference type="ARBA" id="ARBA00022723"/>
    </source>
</evidence>
<dbReference type="EMBL" id="JAPMIV010000004">
    <property type="protein sequence ID" value="MDV6373818.1"/>
    <property type="molecule type" value="Genomic_DNA"/>
</dbReference>
<dbReference type="SUPFAM" id="SSF54593">
    <property type="entry name" value="Glyoxalase/Bleomycin resistance protein/Dihydroxybiphenyl dioxygenase"/>
    <property type="match status" value="1"/>
</dbReference>
<dbReference type="PROSITE" id="PS51819">
    <property type="entry name" value="VOC"/>
    <property type="match status" value="1"/>
</dbReference>
<evidence type="ECO:0000259" key="2">
    <source>
        <dbReference type="PROSITE" id="PS51819"/>
    </source>
</evidence>
<evidence type="ECO:0000313" key="3">
    <source>
        <dbReference type="EMBL" id="MDV6373818.1"/>
    </source>
</evidence>
<evidence type="ECO:0000313" key="4">
    <source>
        <dbReference type="Proteomes" id="UP001276150"/>
    </source>
</evidence>
<name>A0ABU4DN05_9DEIO</name>
<dbReference type="CDD" id="cd06587">
    <property type="entry name" value="VOC"/>
    <property type="match status" value="1"/>
</dbReference>
<dbReference type="Gene3D" id="3.10.180.10">
    <property type="entry name" value="2,3-Dihydroxybiphenyl 1,2-Dioxygenase, domain 1"/>
    <property type="match status" value="1"/>
</dbReference>
<dbReference type="InterPro" id="IPR051785">
    <property type="entry name" value="MMCE/EMCE_epimerase"/>
</dbReference>
<protein>
    <submittedName>
        <fullName evidence="3">VOC family protein</fullName>
    </submittedName>
</protein>
<keyword evidence="1" id="KW-0479">Metal-binding</keyword>
<keyword evidence="4" id="KW-1185">Reference proteome</keyword>
<dbReference type="InterPro" id="IPR037523">
    <property type="entry name" value="VOC_core"/>
</dbReference>
<comment type="caution">
    <text evidence="3">The sequence shown here is derived from an EMBL/GenBank/DDBJ whole genome shotgun (WGS) entry which is preliminary data.</text>
</comment>